<gene>
    <name evidence="2" type="ORF">SDC9_157932</name>
</gene>
<feature type="region of interest" description="Disordered" evidence="1">
    <location>
        <begin position="86"/>
        <end position="132"/>
    </location>
</feature>
<protein>
    <submittedName>
        <fullName evidence="2">Uncharacterized protein</fullName>
    </submittedName>
</protein>
<evidence type="ECO:0000256" key="1">
    <source>
        <dbReference type="SAM" id="MobiDB-lite"/>
    </source>
</evidence>
<dbReference type="EMBL" id="VSSQ01056805">
    <property type="protein sequence ID" value="MPN10637.1"/>
    <property type="molecule type" value="Genomic_DNA"/>
</dbReference>
<reference evidence="2" key="1">
    <citation type="submission" date="2019-08" db="EMBL/GenBank/DDBJ databases">
        <authorList>
            <person name="Kucharzyk K."/>
            <person name="Murdoch R.W."/>
            <person name="Higgins S."/>
            <person name="Loffler F."/>
        </authorList>
    </citation>
    <scope>NUCLEOTIDE SEQUENCE</scope>
</reference>
<sequence length="132" mass="13828">MRVDPLPQLGVAGYGPVASGIQAAVPQRARSLQFAAAFQLPVPAGEDAAEFVVAAPEPVDLAAAGQDGETGEQSLGPFCEALLEMPEQGALHALPQDPAADRADQQGGDRGQRDQARGQTKTVQPARRHRLR</sequence>
<organism evidence="2">
    <name type="scientific">bioreactor metagenome</name>
    <dbReference type="NCBI Taxonomy" id="1076179"/>
    <lineage>
        <taxon>unclassified sequences</taxon>
        <taxon>metagenomes</taxon>
        <taxon>ecological metagenomes</taxon>
    </lineage>
</organism>
<name>A0A645F8T2_9ZZZZ</name>
<proteinExistence type="predicted"/>
<dbReference type="AlphaFoldDB" id="A0A645F8T2"/>
<accession>A0A645F8T2</accession>
<evidence type="ECO:0000313" key="2">
    <source>
        <dbReference type="EMBL" id="MPN10637.1"/>
    </source>
</evidence>
<comment type="caution">
    <text evidence="2">The sequence shown here is derived from an EMBL/GenBank/DDBJ whole genome shotgun (WGS) entry which is preliminary data.</text>
</comment>